<keyword evidence="1" id="KW-0560">Oxidoreductase</keyword>
<reference evidence="4" key="1">
    <citation type="submission" date="2021-02" db="EMBL/GenBank/DDBJ databases">
        <title>Natrosporangium hydrolyticum gen. nov., sp. nov, a haloalkaliphilic actinobacterium from a soda solonchak soil.</title>
        <authorList>
            <person name="Sorokin D.Y."/>
            <person name="Khijniak T.V."/>
            <person name="Zakharycheva A.P."/>
            <person name="Boueva O.V."/>
            <person name="Ariskina E.V."/>
            <person name="Hahnke R.L."/>
            <person name="Bunk B."/>
            <person name="Sproer C."/>
            <person name="Schumann P."/>
            <person name="Evtushenko L.I."/>
            <person name="Kublanov I.V."/>
        </authorList>
    </citation>
    <scope>NUCLEOTIDE SEQUENCE</scope>
    <source>
        <strain evidence="4">DSM 106523</strain>
    </source>
</reference>
<evidence type="ECO:0000256" key="1">
    <source>
        <dbReference type="ARBA" id="ARBA00023002"/>
    </source>
</evidence>
<sequence>MRVAIFGAGVAGLTAAAALHRRVNHCRVYERRHRGAAGGLGFIMSAQALADLQALGLPDTAARAGVPLREFCRYRPDGTLAHTRPMPTGWRGMRRADLVAALRHALPAETMVAGTALTGLTRARDGGVGAALLTNDLDDAWQLRADLYLAADGARSVARQTLYPAWPHRPARVWEVVAYAHDPAISAWAGSDFHKFAIPGLAAGILPVGDDTVVWFIQFDRFRFTPPATPDPTRALAHQLIGDWGHPLPSLLRATDFSQAHLWQPVDTDLLPRLHSGNLALVGDAAHPLLPFTSQGVAAAIAGVRDLASALEQHCSLPAALETYSASCRARCAPYIGQGRELTRRFLQPDGRADDLLPVST</sequence>
<dbReference type="EMBL" id="CP070499">
    <property type="protein sequence ID" value="QSB15484.1"/>
    <property type="molecule type" value="Genomic_DNA"/>
</dbReference>
<accession>A0A895YCC5</accession>
<organism evidence="4 5">
    <name type="scientific">Natronosporangium hydrolyticum</name>
    <dbReference type="NCBI Taxonomy" id="2811111"/>
    <lineage>
        <taxon>Bacteria</taxon>
        <taxon>Bacillati</taxon>
        <taxon>Actinomycetota</taxon>
        <taxon>Actinomycetes</taxon>
        <taxon>Micromonosporales</taxon>
        <taxon>Micromonosporaceae</taxon>
        <taxon>Natronosporangium</taxon>
    </lineage>
</organism>
<evidence type="ECO:0000256" key="2">
    <source>
        <dbReference type="ARBA" id="ARBA00023033"/>
    </source>
</evidence>
<dbReference type="AlphaFoldDB" id="A0A895YCC5"/>
<evidence type="ECO:0000313" key="5">
    <source>
        <dbReference type="Proteomes" id="UP000662857"/>
    </source>
</evidence>
<dbReference type="PRINTS" id="PR00420">
    <property type="entry name" value="RNGMNOXGNASE"/>
</dbReference>
<dbReference type="Gene3D" id="3.50.50.60">
    <property type="entry name" value="FAD/NAD(P)-binding domain"/>
    <property type="match status" value="1"/>
</dbReference>
<keyword evidence="5" id="KW-1185">Reference proteome</keyword>
<dbReference type="InterPro" id="IPR002938">
    <property type="entry name" value="FAD-bd"/>
</dbReference>
<evidence type="ECO:0000259" key="3">
    <source>
        <dbReference type="Pfam" id="PF01494"/>
    </source>
</evidence>
<dbReference type="GO" id="GO:0071949">
    <property type="term" value="F:FAD binding"/>
    <property type="evidence" value="ECO:0007669"/>
    <property type="project" value="InterPro"/>
</dbReference>
<evidence type="ECO:0000313" key="4">
    <source>
        <dbReference type="EMBL" id="QSB15484.1"/>
    </source>
</evidence>
<name>A0A895YCC5_9ACTN</name>
<dbReference type="SUPFAM" id="SSF51905">
    <property type="entry name" value="FAD/NAD(P)-binding domain"/>
    <property type="match status" value="1"/>
</dbReference>
<dbReference type="PANTHER" id="PTHR13789:SF309">
    <property type="entry name" value="PUTATIVE (AFU_ORTHOLOGUE AFUA_6G14510)-RELATED"/>
    <property type="match status" value="1"/>
</dbReference>
<dbReference type="GO" id="GO:0004497">
    <property type="term" value="F:monooxygenase activity"/>
    <property type="evidence" value="ECO:0007669"/>
    <property type="project" value="UniProtKB-KW"/>
</dbReference>
<dbReference type="InterPro" id="IPR036188">
    <property type="entry name" value="FAD/NAD-bd_sf"/>
</dbReference>
<dbReference type="Pfam" id="PF01494">
    <property type="entry name" value="FAD_binding_3"/>
    <property type="match status" value="1"/>
</dbReference>
<dbReference type="InterPro" id="IPR050493">
    <property type="entry name" value="FAD-dep_Monooxygenase_BioMet"/>
</dbReference>
<protein>
    <submittedName>
        <fullName evidence="4">FAD-dependent monooxygenase</fullName>
    </submittedName>
</protein>
<feature type="domain" description="FAD-binding" evidence="3">
    <location>
        <begin position="2"/>
        <end position="331"/>
    </location>
</feature>
<dbReference type="RefSeq" id="WP_239677666.1">
    <property type="nucleotide sequence ID" value="NZ_CP070499.1"/>
</dbReference>
<dbReference type="KEGG" id="nhy:JQS43_03775"/>
<gene>
    <name evidence="4" type="ORF">JQS43_03775</name>
</gene>
<dbReference type="Proteomes" id="UP000662857">
    <property type="component" value="Chromosome"/>
</dbReference>
<dbReference type="PANTHER" id="PTHR13789">
    <property type="entry name" value="MONOOXYGENASE"/>
    <property type="match status" value="1"/>
</dbReference>
<proteinExistence type="predicted"/>
<keyword evidence="2 4" id="KW-0503">Monooxygenase</keyword>